<keyword evidence="1" id="KW-0547">Nucleotide-binding</keyword>
<dbReference type="AlphaFoldDB" id="A0A7R9DTV9"/>
<proteinExistence type="predicted"/>
<name>A0A7R9DTV9_TIMPO</name>
<evidence type="ECO:0000256" key="2">
    <source>
        <dbReference type="ARBA" id="ARBA00022840"/>
    </source>
</evidence>
<protein>
    <submittedName>
        <fullName evidence="3">Uncharacterized protein</fullName>
    </submittedName>
</protein>
<dbReference type="Pfam" id="PF10609">
    <property type="entry name" value="ParA"/>
    <property type="match status" value="1"/>
</dbReference>
<dbReference type="Gene3D" id="3.40.50.300">
    <property type="entry name" value="P-loop containing nucleotide triphosphate hydrolases"/>
    <property type="match status" value="1"/>
</dbReference>
<accession>A0A7R9DTV9</accession>
<gene>
    <name evidence="3" type="ORF">TPSB3V08_LOCUS14101</name>
</gene>
<evidence type="ECO:0000313" key="3">
    <source>
        <dbReference type="EMBL" id="CAD7420686.1"/>
    </source>
</evidence>
<evidence type="ECO:0000256" key="1">
    <source>
        <dbReference type="ARBA" id="ARBA00022741"/>
    </source>
</evidence>
<keyword evidence="2" id="KW-0067">ATP-binding</keyword>
<dbReference type="InterPro" id="IPR027417">
    <property type="entry name" value="P-loop_NTPase"/>
</dbReference>
<dbReference type="InterPro" id="IPR033756">
    <property type="entry name" value="YlxH/NBP35"/>
</dbReference>
<reference evidence="3" key="1">
    <citation type="submission" date="2020-11" db="EMBL/GenBank/DDBJ databases">
        <authorList>
            <person name="Tran Van P."/>
        </authorList>
    </citation>
    <scope>NUCLEOTIDE SEQUENCE</scope>
</reference>
<dbReference type="GO" id="GO:0005524">
    <property type="term" value="F:ATP binding"/>
    <property type="evidence" value="ECO:0007669"/>
    <property type="project" value="UniProtKB-KW"/>
</dbReference>
<dbReference type="EMBL" id="OD035240">
    <property type="protein sequence ID" value="CAD7420686.1"/>
    <property type="molecule type" value="Genomic_DNA"/>
</dbReference>
<sequence>MDQISRTHVQPEFSMVSGIRHENSTSGPWTLNLATALKSAEPGKEVGLLDADVFGPSIPLMMNLHETPLVNKGLQNII</sequence>
<organism evidence="3">
    <name type="scientific">Timema poppense</name>
    <name type="common">Walking stick</name>
    <dbReference type="NCBI Taxonomy" id="170557"/>
    <lineage>
        <taxon>Eukaryota</taxon>
        <taxon>Metazoa</taxon>
        <taxon>Ecdysozoa</taxon>
        <taxon>Arthropoda</taxon>
        <taxon>Hexapoda</taxon>
        <taxon>Insecta</taxon>
        <taxon>Pterygota</taxon>
        <taxon>Neoptera</taxon>
        <taxon>Polyneoptera</taxon>
        <taxon>Phasmatodea</taxon>
        <taxon>Timematodea</taxon>
        <taxon>Timematoidea</taxon>
        <taxon>Timematidae</taxon>
        <taxon>Timema</taxon>
    </lineage>
</organism>